<dbReference type="EMBL" id="CP063212">
    <property type="protein sequence ID" value="QOR48298.1"/>
    <property type="molecule type" value="Genomic_DNA"/>
</dbReference>
<organism evidence="2 3">
    <name type="scientific">Trueperella pecoris</name>
    <dbReference type="NCBI Taxonomy" id="2733571"/>
    <lineage>
        <taxon>Bacteria</taxon>
        <taxon>Bacillati</taxon>
        <taxon>Actinomycetota</taxon>
        <taxon>Actinomycetes</taxon>
        <taxon>Actinomycetales</taxon>
        <taxon>Actinomycetaceae</taxon>
        <taxon>Trueperella</taxon>
    </lineage>
</organism>
<protein>
    <recommendedName>
        <fullName evidence="4">Glycosyltransferase RgtA/B/C/D-like domain-containing protein</fullName>
    </recommendedName>
</protein>
<evidence type="ECO:0000313" key="2">
    <source>
        <dbReference type="EMBL" id="QOR48298.1"/>
    </source>
</evidence>
<feature type="transmembrane region" description="Helical" evidence="1">
    <location>
        <begin position="144"/>
        <end position="163"/>
    </location>
</feature>
<dbReference type="AlphaFoldDB" id="A0A7M1R290"/>
<feature type="transmembrane region" description="Helical" evidence="1">
    <location>
        <begin position="274"/>
        <end position="297"/>
    </location>
</feature>
<dbReference type="RefSeq" id="WP_197554681.1">
    <property type="nucleotide sequence ID" value="NZ_CP063212.1"/>
</dbReference>
<evidence type="ECO:0000313" key="3">
    <source>
        <dbReference type="Proteomes" id="UP000594961"/>
    </source>
</evidence>
<sequence>MATTRARYRDGKQAVLRWFYGAGQYWVLVVLALITMISYRGRWLPQMSPIDEGTYLDVIYKFPDDLVAQRGEFFGPEIREKFACDGNHLFGKAGPACGADYSNPNDFPQGGKTTADAYTPVFFWIAGIVSRILQFVGIDLTTGARLAMILFGVAAVVLTYRVMRMLNVPIVVGYSVLTLAMMSPVFWWMYGFVSTDASVPVFGALALLVTVGYLQGKMSIWWLVPVAAVGMFFKITTFLGIGLAALIVILYAAVSNVSERAIPDIASSRQLTTRAWLIPGVVSVFAGLLTFAGWEILRRLIAVGDSPGQGLAMIRTSFNELIFQTQLVFRSLVDADYGESATMPLGFLIARFLGFLVIAGVIGMMLRKPESRLEFSLTWATGIASVLFLPVLFVALRLGVVGFSLPPRYALAILPAMFISVALSIRWVGARWLIGIVTAVAWLYFVLSGMTYIP</sequence>
<keyword evidence="1" id="KW-0812">Transmembrane</keyword>
<name>A0A7M1R290_9ACTO</name>
<feature type="transmembrane region" description="Helical" evidence="1">
    <location>
        <begin position="377"/>
        <end position="396"/>
    </location>
</feature>
<keyword evidence="1" id="KW-1133">Transmembrane helix</keyword>
<evidence type="ECO:0008006" key="4">
    <source>
        <dbReference type="Google" id="ProtNLM"/>
    </source>
</evidence>
<feature type="transmembrane region" description="Helical" evidence="1">
    <location>
        <begin position="345"/>
        <end position="365"/>
    </location>
</feature>
<accession>A0A7M1R290</accession>
<feature type="transmembrane region" description="Helical" evidence="1">
    <location>
        <begin position="18"/>
        <end position="39"/>
    </location>
</feature>
<dbReference type="Proteomes" id="UP000594961">
    <property type="component" value="Chromosome"/>
</dbReference>
<feature type="transmembrane region" description="Helical" evidence="1">
    <location>
        <begin position="408"/>
        <end position="425"/>
    </location>
</feature>
<feature type="transmembrane region" description="Helical" evidence="1">
    <location>
        <begin position="432"/>
        <end position="453"/>
    </location>
</feature>
<feature type="transmembrane region" description="Helical" evidence="1">
    <location>
        <begin position="221"/>
        <end position="254"/>
    </location>
</feature>
<keyword evidence="1" id="KW-0472">Membrane</keyword>
<feature type="transmembrane region" description="Helical" evidence="1">
    <location>
        <begin position="170"/>
        <end position="191"/>
    </location>
</feature>
<reference evidence="2 3" key="1">
    <citation type="submission" date="2020-10" db="EMBL/GenBank/DDBJ databases">
        <title>Trueperella pecoris sp. nov. isolated from bovine and porcine specimens.</title>
        <authorList>
            <person name="Schoenecker L."/>
            <person name="Schnydrig P."/>
            <person name="Brodard I."/>
            <person name="Thomann A."/>
            <person name="Hemphill A."/>
            <person name="Rodriguez-Campos S."/>
            <person name="Perreten V."/>
            <person name="Jores J."/>
            <person name="Kittl S."/>
        </authorList>
    </citation>
    <scope>NUCLEOTIDE SEQUENCE [LARGE SCALE GENOMIC DNA]</scope>
    <source>
        <strain evidence="2 3">19OD0592</strain>
    </source>
</reference>
<evidence type="ECO:0000256" key="1">
    <source>
        <dbReference type="SAM" id="Phobius"/>
    </source>
</evidence>
<gene>
    <name evidence="2" type="ORF">INS90_03180</name>
</gene>
<proteinExistence type="predicted"/>